<dbReference type="AlphaFoldDB" id="A0A1I3CET9"/>
<dbReference type="Proteomes" id="UP000198668">
    <property type="component" value="Unassembled WGS sequence"/>
</dbReference>
<feature type="transmembrane region" description="Helical" evidence="1">
    <location>
        <begin position="83"/>
        <end position="101"/>
    </location>
</feature>
<feature type="transmembrane region" description="Helical" evidence="1">
    <location>
        <begin position="336"/>
        <end position="352"/>
    </location>
</feature>
<sequence length="923" mass="105172">MKKRSIAFLQNDWAFLLAFFVPFLTMFVIHAVKGVYPFGNSSLLTIDLGQQYVDFFSYYRHTLLEDPSSFFYSFSKSIGGDMVGLWAYYLTSPLNLLFLLLPQTQISLGVTIVTLLKYGLSGLSMAYFLHKAFDGKGFILVGFASSYALMGYTVVNQFNIMWLDGIILLPLVALGVEYLIHSNKGTYYTLMLALALFTNYYIGYMVCLFIVFYFIYRLTGIHFSKDLSNLKKIAHLAKLLVQFAWHSLLAGGITAFLLLPTLSALIESKVSYMKSTLDWSFDYPVPELVSKFMIGAFNFDQMPSGYPNVFVGSLALLSFCLYFFNASFSKKERLAALLLTSLFTLSMNIKALNKIWHAMQFPNWYPYRFSFVVCFFMIVLGFRSFQRSKGLTPVSTFFAVVVSASISLYVYQQEFDFIEPIQIVLTLLFMMITILLMILKNNRYAWLPFIFFIFTASEMAVNASVTLSRLSYVKQSSFSTYQISMQDISNQLQTVDPSFYRTEKTFLRSKNDSLQNNFKSITHFSSTFESAIPELFGHMGLPGGSGFLTYSNGTIFTDALFGVKYYLSEQNNIYQKPNEMLKERMNHQQVPLKTDSFTREVLTPALRFPLYDTDNEEPAFSLTLFQTKPDLRQYQKLSVSDRVILYQNPYALPLAFGSSSDILSVALIEHDPLQMQENILNALLGNRQKSALFLKEPFSSTLYKNIHMLDSTVIPKVERQDSSKEASVKYQFIPQSSEAYYLTMGSSVKDDDVSLFLNGVPFTQYDNYSDTLVLNMTNQNEGETTTFELRLKDESVSLDQIQLYRLDQSVFEHSIDELKQGGMIIKEYSNTAINGIVNIQPGQDLLMTTIPYSKGWSVKVDGVPVKTTKALDSLLAVPMKEGRHTLSFSYRTPYFAKGMIVSILSALLLLLTKYLKRNHPFVH</sequence>
<feature type="transmembrane region" description="Helical" evidence="1">
    <location>
        <begin position="12"/>
        <end position="32"/>
    </location>
</feature>
<keyword evidence="1" id="KW-0472">Membrane</keyword>
<dbReference type="Pfam" id="PF09586">
    <property type="entry name" value="YfhO"/>
    <property type="match status" value="1"/>
</dbReference>
<dbReference type="OrthoDB" id="9815466at2"/>
<dbReference type="RefSeq" id="WP_092092424.1">
    <property type="nucleotide sequence ID" value="NZ_FOQE01000017.1"/>
</dbReference>
<name>A0A1I3CET9_9LACT</name>
<dbReference type="PANTHER" id="PTHR38454:SF1">
    <property type="entry name" value="INTEGRAL MEMBRANE PROTEIN"/>
    <property type="match status" value="1"/>
</dbReference>
<evidence type="ECO:0000313" key="2">
    <source>
        <dbReference type="EMBL" id="SFH72933.1"/>
    </source>
</evidence>
<feature type="transmembrane region" description="Helical" evidence="1">
    <location>
        <begin position="364"/>
        <end position="382"/>
    </location>
</feature>
<feature type="transmembrane region" description="Helical" evidence="1">
    <location>
        <begin position="236"/>
        <end position="259"/>
    </location>
</feature>
<feature type="transmembrane region" description="Helical" evidence="1">
    <location>
        <begin position="162"/>
        <end position="181"/>
    </location>
</feature>
<protein>
    <submittedName>
        <fullName evidence="2">Uncharacterized membrane protein YfhO</fullName>
    </submittedName>
</protein>
<dbReference type="InterPro" id="IPR018580">
    <property type="entry name" value="Uncharacterised_YfhO"/>
</dbReference>
<dbReference type="PANTHER" id="PTHR38454">
    <property type="entry name" value="INTEGRAL MEMBRANE PROTEIN-RELATED"/>
    <property type="match status" value="1"/>
</dbReference>
<keyword evidence="3" id="KW-1185">Reference proteome</keyword>
<organism evidence="2 3">
    <name type="scientific">Pisciglobus halotolerans</name>
    <dbReference type="NCBI Taxonomy" id="745365"/>
    <lineage>
        <taxon>Bacteria</taxon>
        <taxon>Bacillati</taxon>
        <taxon>Bacillota</taxon>
        <taxon>Bacilli</taxon>
        <taxon>Lactobacillales</taxon>
        <taxon>Carnobacteriaceae</taxon>
    </lineage>
</organism>
<proteinExistence type="predicted"/>
<feature type="transmembrane region" description="Helical" evidence="1">
    <location>
        <begin position="446"/>
        <end position="467"/>
    </location>
</feature>
<feature type="transmembrane region" description="Helical" evidence="1">
    <location>
        <begin position="417"/>
        <end position="439"/>
    </location>
</feature>
<reference evidence="2 3" key="1">
    <citation type="submission" date="2016-10" db="EMBL/GenBank/DDBJ databases">
        <authorList>
            <person name="de Groot N.N."/>
        </authorList>
    </citation>
    <scope>NUCLEOTIDE SEQUENCE [LARGE SCALE GENOMIC DNA]</scope>
    <source>
        <strain evidence="2 3">DSM 27630</strain>
    </source>
</reference>
<feature type="transmembrane region" description="Helical" evidence="1">
    <location>
        <begin position="108"/>
        <end position="129"/>
    </location>
</feature>
<feature type="transmembrane region" description="Helical" evidence="1">
    <location>
        <begin position="135"/>
        <end position="155"/>
    </location>
</feature>
<feature type="transmembrane region" description="Helical" evidence="1">
    <location>
        <begin position="187"/>
        <end position="215"/>
    </location>
</feature>
<feature type="transmembrane region" description="Helical" evidence="1">
    <location>
        <begin position="394"/>
        <end position="411"/>
    </location>
</feature>
<dbReference type="EMBL" id="FOQE01000017">
    <property type="protein sequence ID" value="SFH72933.1"/>
    <property type="molecule type" value="Genomic_DNA"/>
</dbReference>
<feature type="transmembrane region" description="Helical" evidence="1">
    <location>
        <begin position="894"/>
        <end position="915"/>
    </location>
</feature>
<gene>
    <name evidence="2" type="ORF">SAMN04489868_11723</name>
</gene>
<accession>A0A1I3CET9</accession>
<evidence type="ECO:0000313" key="3">
    <source>
        <dbReference type="Proteomes" id="UP000198668"/>
    </source>
</evidence>
<feature type="transmembrane region" description="Helical" evidence="1">
    <location>
        <begin position="305"/>
        <end position="324"/>
    </location>
</feature>
<keyword evidence="1" id="KW-0812">Transmembrane</keyword>
<keyword evidence="1" id="KW-1133">Transmembrane helix</keyword>
<evidence type="ECO:0000256" key="1">
    <source>
        <dbReference type="SAM" id="Phobius"/>
    </source>
</evidence>